<feature type="domain" description="Insertion element IS150 protein InsJ-like helix-turn-helix" evidence="3">
    <location>
        <begin position="11"/>
        <end position="60"/>
    </location>
</feature>
<dbReference type="Gene3D" id="1.10.10.10">
    <property type="entry name" value="Winged helix-like DNA-binding domain superfamily/Winged helix DNA-binding domain"/>
    <property type="match status" value="2"/>
</dbReference>
<reference evidence="4 5" key="1">
    <citation type="submission" date="2023-06" db="EMBL/GenBank/DDBJ databases">
        <title>Influencing factors and mechanism of Cr(VI) reduction by facultative anaerobic Exiguobacterium sp. PY14.</title>
        <authorList>
            <person name="Zou L."/>
        </authorList>
    </citation>
    <scope>NUCLEOTIDE SEQUENCE [LARGE SCALE GENOMIC DNA]</scope>
    <source>
        <strain evidence="4 5">PY14</strain>
    </source>
</reference>
<comment type="caution">
    <text evidence="4">The sequence shown here is derived from an EMBL/GenBank/DDBJ whole genome shotgun (WGS) entry which is preliminary data.</text>
</comment>
<keyword evidence="2" id="KW-0175">Coiled coil</keyword>
<dbReference type="InterPro" id="IPR036388">
    <property type="entry name" value="WH-like_DNA-bd_sf"/>
</dbReference>
<dbReference type="RefSeq" id="WP_214718420.1">
    <property type="nucleotide sequence ID" value="NZ_CP183077.1"/>
</dbReference>
<dbReference type="SUPFAM" id="SSF48295">
    <property type="entry name" value="TrpR-like"/>
    <property type="match status" value="2"/>
</dbReference>
<evidence type="ECO:0000313" key="5">
    <source>
        <dbReference type="Proteomes" id="UP001230807"/>
    </source>
</evidence>
<dbReference type="PANTHER" id="PTHR33795">
    <property type="entry name" value="INSERTION ELEMENT IS150 PROTEIN INSJ"/>
    <property type="match status" value="1"/>
</dbReference>
<organism evidence="4 5">
    <name type="scientific">Exiguobacterium mexicanum</name>
    <dbReference type="NCBI Taxonomy" id="340146"/>
    <lineage>
        <taxon>Bacteria</taxon>
        <taxon>Bacillati</taxon>
        <taxon>Bacillota</taxon>
        <taxon>Bacilli</taxon>
        <taxon>Bacillales</taxon>
        <taxon>Bacillales Family XII. Incertae Sedis</taxon>
        <taxon>Exiguobacterium</taxon>
    </lineage>
</organism>
<evidence type="ECO:0000256" key="2">
    <source>
        <dbReference type="SAM" id="Coils"/>
    </source>
</evidence>
<dbReference type="InterPro" id="IPR052057">
    <property type="entry name" value="IS150/IS1296_orfA-like"/>
</dbReference>
<dbReference type="EMBL" id="JASWER010000005">
    <property type="protein sequence ID" value="MDL5377094.1"/>
    <property type="molecule type" value="Genomic_DNA"/>
</dbReference>
<comment type="similarity">
    <text evidence="1">Belongs to the IS150/IS1296 orfA family.</text>
</comment>
<accession>A0ABT7MPF1</accession>
<dbReference type="PANTHER" id="PTHR33795:SF1">
    <property type="entry name" value="INSERTION ELEMENT IS150 PROTEIN INSJ"/>
    <property type="match status" value="1"/>
</dbReference>
<dbReference type="SUPFAM" id="SSF46689">
    <property type="entry name" value="Homeodomain-like"/>
    <property type="match status" value="1"/>
</dbReference>
<feature type="domain" description="Insertion element IS150 protein InsJ-like helix-turn-helix" evidence="3">
    <location>
        <begin position="130"/>
        <end position="181"/>
    </location>
</feature>
<proteinExistence type="inferred from homology"/>
<dbReference type="InterPro" id="IPR010921">
    <property type="entry name" value="Trp_repressor/repl_initiator"/>
</dbReference>
<sequence>MAQKKYPPELKVEAVTAYETGQMAFSQVLRQYDIPQKTFQDWIRLYRADGIDAFLKPRTWKNYSKELKTNVVLDCVNGKLSPNEIVRKYGLSCRSVLQGWINQYTGHKELKATSRGRDTMTKGRETTFEERLDAVIDCLSHRRDYRKIAETHRVSYQQIYSWVKKYDQGGPDALLDRRGHKKDKAALTPDERVQIELKRLAKENELLRMENDYLKKLKEIGRGQS</sequence>
<evidence type="ECO:0000259" key="3">
    <source>
        <dbReference type="Pfam" id="PF13518"/>
    </source>
</evidence>
<protein>
    <submittedName>
        <fullName evidence="4">Helix-turn-helix domain-containing protein</fullName>
    </submittedName>
</protein>
<evidence type="ECO:0000313" key="4">
    <source>
        <dbReference type="EMBL" id="MDL5377094.1"/>
    </source>
</evidence>
<dbReference type="InterPro" id="IPR055247">
    <property type="entry name" value="InsJ-like_HTH"/>
</dbReference>
<dbReference type="Proteomes" id="UP001230807">
    <property type="component" value="Unassembled WGS sequence"/>
</dbReference>
<dbReference type="InterPro" id="IPR009057">
    <property type="entry name" value="Homeodomain-like_sf"/>
</dbReference>
<keyword evidence="5" id="KW-1185">Reference proteome</keyword>
<gene>
    <name evidence="4" type="ORF">QR695_08720</name>
</gene>
<evidence type="ECO:0000256" key="1">
    <source>
        <dbReference type="ARBA" id="ARBA00038232"/>
    </source>
</evidence>
<name>A0ABT7MPF1_9BACL</name>
<feature type="coiled-coil region" evidence="2">
    <location>
        <begin position="190"/>
        <end position="217"/>
    </location>
</feature>
<dbReference type="Pfam" id="PF13518">
    <property type="entry name" value="HTH_28"/>
    <property type="match status" value="2"/>
</dbReference>